<dbReference type="GO" id="GO:0042956">
    <property type="term" value="P:maltodextrin transmembrane transport"/>
    <property type="evidence" value="ECO:0007669"/>
    <property type="project" value="TreeGrafter"/>
</dbReference>
<name>A0A645EBX5_9ZZZZ</name>
<evidence type="ECO:0000256" key="3">
    <source>
        <dbReference type="ARBA" id="ARBA00022729"/>
    </source>
</evidence>
<dbReference type="PANTHER" id="PTHR30061:SF50">
    <property type="entry name" value="MALTOSE_MALTODEXTRIN-BINDING PERIPLASMIC PROTEIN"/>
    <property type="match status" value="1"/>
</dbReference>
<sequence length="183" mass="19648">MPPGELSAEYSEKGADTSALVAGKTVMTVLYSNQIVGYQGAMTDELGISPLPEVDSNAAWIMPSQYFCMNSKSENKDAAAAFISFFVNTPEVGLILGNDRGISASSVVREAIAQVATPLDQKVYALFDVLADHSTPMDPNVPNDQEFLEGYDKINLSIAYGKTTTAEGAQEILDLLNEMIAKK</sequence>
<evidence type="ECO:0000256" key="1">
    <source>
        <dbReference type="ARBA" id="ARBA00008520"/>
    </source>
</evidence>
<dbReference type="GO" id="GO:0015768">
    <property type="term" value="P:maltose transport"/>
    <property type="evidence" value="ECO:0007669"/>
    <property type="project" value="TreeGrafter"/>
</dbReference>
<dbReference type="EMBL" id="VSSQ01044345">
    <property type="protein sequence ID" value="MPM98162.1"/>
    <property type="molecule type" value="Genomic_DNA"/>
</dbReference>
<protein>
    <submittedName>
        <fullName evidence="4">Putative ABC transporter substrate-binding protein YesO</fullName>
    </submittedName>
</protein>
<comment type="caution">
    <text evidence="4">The sequence shown here is derived from an EMBL/GenBank/DDBJ whole genome shotgun (WGS) entry which is preliminary data.</text>
</comment>
<dbReference type="AlphaFoldDB" id="A0A645EBX5"/>
<dbReference type="Gene3D" id="3.40.190.10">
    <property type="entry name" value="Periplasmic binding protein-like II"/>
    <property type="match status" value="1"/>
</dbReference>
<evidence type="ECO:0000313" key="4">
    <source>
        <dbReference type="EMBL" id="MPM98162.1"/>
    </source>
</evidence>
<keyword evidence="2" id="KW-0813">Transport</keyword>
<reference evidence="4" key="1">
    <citation type="submission" date="2019-08" db="EMBL/GenBank/DDBJ databases">
        <authorList>
            <person name="Kucharzyk K."/>
            <person name="Murdoch R.W."/>
            <person name="Higgins S."/>
            <person name="Loffler F."/>
        </authorList>
    </citation>
    <scope>NUCLEOTIDE SEQUENCE</scope>
</reference>
<dbReference type="SUPFAM" id="SSF53850">
    <property type="entry name" value="Periplasmic binding protein-like II"/>
    <property type="match status" value="1"/>
</dbReference>
<dbReference type="GO" id="GO:0055052">
    <property type="term" value="C:ATP-binding cassette (ABC) transporter complex, substrate-binding subunit-containing"/>
    <property type="evidence" value="ECO:0007669"/>
    <property type="project" value="TreeGrafter"/>
</dbReference>
<accession>A0A645EBX5</accession>
<gene>
    <name evidence="4" type="primary">yesO_11</name>
    <name evidence="4" type="ORF">SDC9_145345</name>
</gene>
<dbReference type="PANTHER" id="PTHR30061">
    <property type="entry name" value="MALTOSE-BINDING PERIPLASMIC PROTEIN"/>
    <property type="match status" value="1"/>
</dbReference>
<evidence type="ECO:0000256" key="2">
    <source>
        <dbReference type="ARBA" id="ARBA00022448"/>
    </source>
</evidence>
<organism evidence="4">
    <name type="scientific">bioreactor metagenome</name>
    <dbReference type="NCBI Taxonomy" id="1076179"/>
    <lineage>
        <taxon>unclassified sequences</taxon>
        <taxon>metagenomes</taxon>
        <taxon>ecological metagenomes</taxon>
    </lineage>
</organism>
<dbReference type="GO" id="GO:1901982">
    <property type="term" value="F:maltose binding"/>
    <property type="evidence" value="ECO:0007669"/>
    <property type="project" value="TreeGrafter"/>
</dbReference>
<keyword evidence="3" id="KW-0732">Signal</keyword>
<proteinExistence type="inferred from homology"/>
<comment type="similarity">
    <text evidence="1">Belongs to the bacterial solute-binding protein 1 family.</text>
</comment>